<dbReference type="AlphaFoldDB" id="A0A4Q6XU96"/>
<accession>A0A4Q6XU96</accession>
<dbReference type="GO" id="GO:0008168">
    <property type="term" value="F:methyltransferase activity"/>
    <property type="evidence" value="ECO:0007669"/>
    <property type="project" value="UniProtKB-KW"/>
</dbReference>
<keyword evidence="2" id="KW-1185">Reference proteome</keyword>
<reference evidence="1 2" key="1">
    <citation type="submission" date="2019-02" db="EMBL/GenBank/DDBJ databases">
        <authorList>
            <person name="Li Y."/>
        </authorList>
    </citation>
    <scope>NUCLEOTIDE SEQUENCE [LARGE SCALE GENOMIC DNA]</scope>
    <source>
        <strain evidence="1 2">3-7</strain>
    </source>
</reference>
<dbReference type="OrthoDB" id="9811332at2"/>
<protein>
    <submittedName>
        <fullName evidence="1">Class I SAM-dependent methyltransferase</fullName>
    </submittedName>
</protein>
<sequence length="354" mass="38911">MRKRCVLQNDHLHADPAQYDVWISRGLGTLGLHAAQESASANRTMLAVSSHVKWVNEDFIIFEDIRCIAESAGGPSLCALRGDGSAAEVRYVIGRSTLGAARRRLGRLRSDFVSTVSPRGAIDTDLAPGHPLLASLAALKAYNAMRSAEAGKAIRDGNRVLNFHIALDHAAKLPAGDYAELGTYRGLTASILWSRRAPGTTLYCFDTFAGFDERDLADGRLSQDMEKAAFRDTSLDIVRQRISGGSDDGLAFRVGFFPDTFAGLEGKRFRLVHIDMDLADPITAALETFWPRMVDGGRGGRSLPRRARAVRLAAQRPSRHRNDHAATRHAGWIDRGRGRDRYRAMRQSKGTPRC</sequence>
<dbReference type="InterPro" id="IPR008884">
    <property type="entry name" value="TylF_MeTrfase"/>
</dbReference>
<dbReference type="EMBL" id="SGIS01000036">
    <property type="protein sequence ID" value="RZF61202.1"/>
    <property type="molecule type" value="Genomic_DNA"/>
</dbReference>
<dbReference type="Proteomes" id="UP000292085">
    <property type="component" value="Unassembled WGS sequence"/>
</dbReference>
<organism evidence="1 2">
    <name type="scientific">Sphingomonas populi</name>
    <dbReference type="NCBI Taxonomy" id="2484750"/>
    <lineage>
        <taxon>Bacteria</taxon>
        <taxon>Pseudomonadati</taxon>
        <taxon>Pseudomonadota</taxon>
        <taxon>Alphaproteobacteria</taxon>
        <taxon>Sphingomonadales</taxon>
        <taxon>Sphingomonadaceae</taxon>
        <taxon>Sphingomonas</taxon>
    </lineage>
</organism>
<name>A0A4Q6XU96_9SPHN</name>
<proteinExistence type="predicted"/>
<dbReference type="Gene3D" id="3.40.50.150">
    <property type="entry name" value="Vaccinia Virus protein VP39"/>
    <property type="match status" value="1"/>
</dbReference>
<keyword evidence="1" id="KW-0808">Transferase</keyword>
<dbReference type="InterPro" id="IPR029063">
    <property type="entry name" value="SAM-dependent_MTases_sf"/>
</dbReference>
<dbReference type="GO" id="GO:0032259">
    <property type="term" value="P:methylation"/>
    <property type="evidence" value="ECO:0007669"/>
    <property type="project" value="UniProtKB-KW"/>
</dbReference>
<dbReference type="Pfam" id="PF05711">
    <property type="entry name" value="TylF"/>
    <property type="match status" value="1"/>
</dbReference>
<keyword evidence="1" id="KW-0489">Methyltransferase</keyword>
<evidence type="ECO:0000313" key="2">
    <source>
        <dbReference type="Proteomes" id="UP000292085"/>
    </source>
</evidence>
<evidence type="ECO:0000313" key="1">
    <source>
        <dbReference type="EMBL" id="RZF61202.1"/>
    </source>
</evidence>
<gene>
    <name evidence="1" type="ORF">EWE75_19125</name>
</gene>
<comment type="caution">
    <text evidence="1">The sequence shown here is derived from an EMBL/GenBank/DDBJ whole genome shotgun (WGS) entry which is preliminary data.</text>
</comment>